<dbReference type="Proteomes" id="UP001381693">
    <property type="component" value="Unassembled WGS sequence"/>
</dbReference>
<reference evidence="2 3" key="1">
    <citation type="submission" date="2023-11" db="EMBL/GenBank/DDBJ databases">
        <title>Halocaridina rubra genome assembly.</title>
        <authorList>
            <person name="Smith C."/>
        </authorList>
    </citation>
    <scope>NUCLEOTIDE SEQUENCE [LARGE SCALE GENOMIC DNA]</scope>
    <source>
        <strain evidence="2">EP-1</strain>
        <tissue evidence="2">Whole</tissue>
    </source>
</reference>
<keyword evidence="3" id="KW-1185">Reference proteome</keyword>
<proteinExistence type="predicted"/>
<protein>
    <submittedName>
        <fullName evidence="2">Uncharacterized protein</fullName>
    </submittedName>
</protein>
<organism evidence="2 3">
    <name type="scientific">Halocaridina rubra</name>
    <name type="common">Hawaiian red shrimp</name>
    <dbReference type="NCBI Taxonomy" id="373956"/>
    <lineage>
        <taxon>Eukaryota</taxon>
        <taxon>Metazoa</taxon>
        <taxon>Ecdysozoa</taxon>
        <taxon>Arthropoda</taxon>
        <taxon>Crustacea</taxon>
        <taxon>Multicrustacea</taxon>
        <taxon>Malacostraca</taxon>
        <taxon>Eumalacostraca</taxon>
        <taxon>Eucarida</taxon>
        <taxon>Decapoda</taxon>
        <taxon>Pleocyemata</taxon>
        <taxon>Caridea</taxon>
        <taxon>Atyoidea</taxon>
        <taxon>Atyidae</taxon>
        <taxon>Halocaridina</taxon>
    </lineage>
</organism>
<feature type="transmembrane region" description="Helical" evidence="1">
    <location>
        <begin position="43"/>
        <end position="67"/>
    </location>
</feature>
<dbReference type="AlphaFoldDB" id="A0AAN8XLN1"/>
<evidence type="ECO:0000313" key="3">
    <source>
        <dbReference type="Proteomes" id="UP001381693"/>
    </source>
</evidence>
<dbReference type="EMBL" id="JAXCGZ010002436">
    <property type="protein sequence ID" value="KAK7083898.1"/>
    <property type="molecule type" value="Genomic_DNA"/>
</dbReference>
<sequence length="122" mass="13646">MKVQSFDLQPIQSIIPDFGHLKLRRPLFQPFPIKKLSKTELDFIGILAAIAVKLFISTALATWFLVAGQSLYSIAAMTGTTAVFGQDSTIGYIYKTLPLVEALLRGETMFSHHAERRIIYNS</sequence>
<gene>
    <name evidence="2" type="ORF">SK128_026876</name>
</gene>
<evidence type="ECO:0000313" key="2">
    <source>
        <dbReference type="EMBL" id="KAK7083898.1"/>
    </source>
</evidence>
<keyword evidence="1" id="KW-1133">Transmembrane helix</keyword>
<keyword evidence="1" id="KW-0812">Transmembrane</keyword>
<name>A0AAN8XLN1_HALRR</name>
<keyword evidence="1" id="KW-0472">Membrane</keyword>
<evidence type="ECO:0000256" key="1">
    <source>
        <dbReference type="SAM" id="Phobius"/>
    </source>
</evidence>
<accession>A0AAN8XLN1</accession>
<comment type="caution">
    <text evidence="2">The sequence shown here is derived from an EMBL/GenBank/DDBJ whole genome shotgun (WGS) entry which is preliminary data.</text>
</comment>